<reference evidence="1 2" key="1">
    <citation type="submission" date="2014-02" db="EMBL/GenBank/DDBJ databases">
        <title>The small core and large imbalanced accessory genome model reveals a collaborative survival strategy of Sorangium cellulosum strains in nature.</title>
        <authorList>
            <person name="Han K."/>
            <person name="Peng R."/>
            <person name="Blom J."/>
            <person name="Li Y.-Z."/>
        </authorList>
    </citation>
    <scope>NUCLEOTIDE SEQUENCE [LARGE SCALE GENOMIC DNA]</scope>
    <source>
        <strain evidence="1 2">So0011-07</strain>
    </source>
</reference>
<name>A0A150RN10_SORCE</name>
<gene>
    <name evidence="1" type="ORF">BE17_42580</name>
</gene>
<comment type="caution">
    <text evidence="1">The sequence shown here is derived from an EMBL/GenBank/DDBJ whole genome shotgun (WGS) entry which is preliminary data.</text>
</comment>
<accession>A0A150RN10</accession>
<sequence length="920" mass="98044">MSLSRRPGRRALSRLCGAAAVLLGGGGLLGMGCSQEPPVGAVAPPPLGTQADDDACECASGFYYNNQPIPLAETRCDAFVCGRDLIAYQCRDGDDAPDNWVSYAENRCGDLACPAEGTFCGEDVVNGEPAALYQCPGAGQIPLDWRICPGGCEAGACTGEASGECPCAITPIATGDGAPPRCGTTLCAPTGVGSAGVRQVCTAEGWRSLGLSCNQPQGACPACRGVQDSSGREVMTTACGAEVCGLGVGNRSRWVCGEEGWLDLNLPCKPGASRGEPGSALGRCPVEFRDNDGQWKGVEPGQTFCGDQVFGGRANKDLAINLGELDIRIRGEADQLYACPGPGARPVLYSDCGALGGSGTCMRVREIPPVRYHEVTGFQSAAGAPKLRDWDRCDQSCPPVSDVLRYFPIPGGNNGYPDCQHLLCGQHEITGRVGTLYYCAYDGSTSNYTCPPAHPDTAVVGRPVPYEECPSGCGLLGLKNRSDVCDGQSEQRPFGVPDPTPAPSITSECDPILDYQGNPVPARSLRLGSQVCGPGGQVLACDERRLSRPDGWRATGTFCGTSCGLCSPGPYREQTPVCAYFADMEGLTCDGASFEQGWDPCLNGNQDVTENDPAYCGHNLAGRAEGDPNMLYFCKAYCTRIEGRKTVTEPCVGDEGDGQRGRPWTREYRFERSVYCPFGCQKNDPQSDECKRPGGGERMPPLPESRVVRGFGVVAGDYGGRHLGEDRVRNSGPTAGAEVHPMADGRLLWKGLNGSQYLGVALVEHPPKDKTGERYCSFYGHLDVDVLERDLEKGQAVTTDDVLGRVVFWNDIPRLHNRYFGDDPWVECSTGSSADFACDTGSRDNSHLHYAVLSDEECERFDGSWSAPYGYDRCKQASVDAVALTPMEAAEKPEDGCTAPMSSVTEGYISPTWFLEAPPQ</sequence>
<evidence type="ECO:0000313" key="1">
    <source>
        <dbReference type="EMBL" id="KYF81356.1"/>
    </source>
</evidence>
<dbReference type="Proteomes" id="UP000075635">
    <property type="component" value="Unassembled WGS sequence"/>
</dbReference>
<evidence type="ECO:0000313" key="2">
    <source>
        <dbReference type="Proteomes" id="UP000075635"/>
    </source>
</evidence>
<proteinExistence type="predicted"/>
<dbReference type="CDD" id="cd12797">
    <property type="entry name" value="M23_peptidase"/>
    <property type="match status" value="1"/>
</dbReference>
<dbReference type="InterPro" id="IPR011055">
    <property type="entry name" value="Dup_hybrid_motif"/>
</dbReference>
<organism evidence="1 2">
    <name type="scientific">Sorangium cellulosum</name>
    <name type="common">Polyangium cellulosum</name>
    <dbReference type="NCBI Taxonomy" id="56"/>
    <lineage>
        <taxon>Bacteria</taxon>
        <taxon>Pseudomonadati</taxon>
        <taxon>Myxococcota</taxon>
        <taxon>Polyangia</taxon>
        <taxon>Polyangiales</taxon>
        <taxon>Polyangiaceae</taxon>
        <taxon>Sorangium</taxon>
    </lineage>
</organism>
<dbReference type="AlphaFoldDB" id="A0A150RN10"/>
<dbReference type="PROSITE" id="PS51257">
    <property type="entry name" value="PROKAR_LIPOPROTEIN"/>
    <property type="match status" value="1"/>
</dbReference>
<protein>
    <submittedName>
        <fullName evidence="1">Uncharacterized protein</fullName>
    </submittedName>
</protein>
<dbReference type="EMBL" id="JEMB01002407">
    <property type="protein sequence ID" value="KYF81356.1"/>
    <property type="molecule type" value="Genomic_DNA"/>
</dbReference>
<dbReference type="Gene3D" id="2.70.70.10">
    <property type="entry name" value="Glucose Permease (Domain IIA)"/>
    <property type="match status" value="1"/>
</dbReference>